<name>A0A9N8E9G9_9STRA</name>
<feature type="signal peptide" evidence="1">
    <location>
        <begin position="1"/>
        <end position="20"/>
    </location>
</feature>
<keyword evidence="1" id="KW-0732">Signal</keyword>
<organism evidence="2 3">
    <name type="scientific">Seminavis robusta</name>
    <dbReference type="NCBI Taxonomy" id="568900"/>
    <lineage>
        <taxon>Eukaryota</taxon>
        <taxon>Sar</taxon>
        <taxon>Stramenopiles</taxon>
        <taxon>Ochrophyta</taxon>
        <taxon>Bacillariophyta</taxon>
        <taxon>Bacillariophyceae</taxon>
        <taxon>Bacillariophycidae</taxon>
        <taxon>Naviculales</taxon>
        <taxon>Naviculaceae</taxon>
        <taxon>Seminavis</taxon>
    </lineage>
</organism>
<evidence type="ECO:0000256" key="1">
    <source>
        <dbReference type="SAM" id="SignalP"/>
    </source>
</evidence>
<feature type="chain" id="PRO_5040260005" evidence="1">
    <location>
        <begin position="21"/>
        <end position="109"/>
    </location>
</feature>
<evidence type="ECO:0000313" key="3">
    <source>
        <dbReference type="Proteomes" id="UP001153069"/>
    </source>
</evidence>
<dbReference type="EMBL" id="CAICTM010000841">
    <property type="protein sequence ID" value="CAB9517237.1"/>
    <property type="molecule type" value="Genomic_DNA"/>
</dbReference>
<keyword evidence="3" id="KW-1185">Reference proteome</keyword>
<accession>A0A9N8E9G9</accession>
<gene>
    <name evidence="2" type="ORF">SEMRO_842_G209640.1</name>
</gene>
<comment type="caution">
    <text evidence="2">The sequence shown here is derived from an EMBL/GenBank/DDBJ whole genome shotgun (WGS) entry which is preliminary data.</text>
</comment>
<dbReference type="Proteomes" id="UP001153069">
    <property type="component" value="Unassembled WGS sequence"/>
</dbReference>
<dbReference type="AlphaFoldDB" id="A0A9N8E9G9"/>
<proteinExistence type="predicted"/>
<evidence type="ECO:0000313" key="2">
    <source>
        <dbReference type="EMBL" id="CAB9517237.1"/>
    </source>
</evidence>
<reference evidence="2" key="1">
    <citation type="submission" date="2020-06" db="EMBL/GenBank/DDBJ databases">
        <authorList>
            <consortium name="Plant Systems Biology data submission"/>
        </authorList>
    </citation>
    <scope>NUCLEOTIDE SEQUENCE</scope>
    <source>
        <strain evidence="2">D6</strain>
    </source>
</reference>
<sequence length="109" mass="11471">MNSLRFLIVLALLAVSSVLAEKPGTRGLQGVGNCPDTAPDFGQKCRAGLQCNYGYLDFPVNSNGVCAEPFTCSPTVFCECTADKTYICAYASIAACENELEGAFASCVP</sequence>
<protein>
    <submittedName>
        <fullName evidence="2">Uncharacterized protein</fullName>
    </submittedName>
</protein>